<sequence>MQIRKQDITKYISDRISEAKVVSATNNISGTIEVKNIGQVSGTLKRDNTNYPTPVFNQDPLGNTDIIGPNQYPEFGYVGTRTYYTRYPHEKGKAKNFNVKFRLSPTNSEDTILSSDYLYNTILNSNLQLSLDTTQSNPVRYFGLFNTPSFVPFRLTFDKTDLVNDEQATGTLSGGRQGVAVRWQLTGDYQVVSQQNAFDANGNAKIVVKGRTPFERHIGLTVTSDNQVFGATVTIRYIVRIVPNLITYRIGSGASTAFTLTGGMPNGKFSIKWVSIIGVHQGSAIPATEYTFDSTGSTVLNAFPCRQPSHNGLHDQYILVCRGEEFPFSIKYVL</sequence>
<dbReference type="RefSeq" id="WP_126232536.1">
    <property type="nucleotide sequence ID" value="NZ_PQZD01000003.1"/>
</dbReference>
<dbReference type="EMBL" id="PQZD01000003">
    <property type="protein sequence ID" value="RTI48680.1"/>
    <property type="molecule type" value="Genomic_DNA"/>
</dbReference>
<proteinExistence type="predicted"/>
<accession>A0A431EAE4</accession>
<evidence type="ECO:0000313" key="1">
    <source>
        <dbReference type="EMBL" id="RTI48680.1"/>
    </source>
</evidence>
<dbReference type="EMBL" id="PRBV01000023">
    <property type="protein sequence ID" value="RTJ78011.1"/>
    <property type="molecule type" value="Genomic_DNA"/>
</dbReference>
<gene>
    <name evidence="2" type="ORF">C3H57_09640</name>
    <name evidence="1" type="ORF">C3I27_04450</name>
</gene>
<organism evidence="2 3">
    <name type="scientific">Campylobacter jejuni</name>
    <dbReference type="NCBI Taxonomy" id="197"/>
    <lineage>
        <taxon>Bacteria</taxon>
        <taxon>Pseudomonadati</taxon>
        <taxon>Campylobacterota</taxon>
        <taxon>Epsilonproteobacteria</taxon>
        <taxon>Campylobacterales</taxon>
        <taxon>Campylobacteraceae</taxon>
        <taxon>Campylobacter</taxon>
    </lineage>
</organism>
<evidence type="ECO:0000313" key="3">
    <source>
        <dbReference type="Proteomes" id="UP000288507"/>
    </source>
</evidence>
<reference evidence="2 3" key="2">
    <citation type="journal article" date="2019" name="Appl. Environ. Microbiol.">
        <title>Population genetics and characterization of Campylobacter jejuni isolates in western jackdaws and game birds in Finland.</title>
        <authorList>
            <person name="Kovanen S."/>
            <person name="Rossi M."/>
            <person name="Pohja-Mykra M."/>
            <person name="Nieminen T."/>
            <person name="Raunio-Saarnisto M."/>
            <person name="Sauvala M."/>
            <person name="Fredriksson-Ahomaa M."/>
            <person name="Hanninen M.L."/>
            <person name="Kivisto R."/>
        </authorList>
    </citation>
    <scope>NUCLEOTIDE SEQUENCE [LARGE SCALE GENOMIC DNA]</scope>
    <source>
        <strain evidence="2 3">CB313</strain>
        <strain evidence="1">SO-26</strain>
    </source>
</reference>
<dbReference type="AlphaFoldDB" id="A0A431EAE4"/>
<name>A0A431EAE4_CAMJU</name>
<dbReference type="Proteomes" id="UP000288507">
    <property type="component" value="Unassembled WGS sequence"/>
</dbReference>
<protein>
    <submittedName>
        <fullName evidence="2">Uncharacterized protein</fullName>
    </submittedName>
</protein>
<reference evidence="1" key="1">
    <citation type="submission" date="2018-01" db="EMBL/GenBank/DDBJ databases">
        <authorList>
            <person name="Kovanen S."/>
            <person name="Nieminen T."/>
            <person name="Pohja-Mykra M."/>
            <person name="Raunio-Saarnisto M."/>
            <person name="Sauvala M."/>
            <person name="Fredriksson-Ahomaa M."/>
            <person name="Hanninen M.-L."/>
            <person name="Kivisto R."/>
        </authorList>
    </citation>
    <scope>NUCLEOTIDE SEQUENCE</scope>
    <source>
        <strain evidence="1">SO-26</strain>
    </source>
</reference>
<evidence type="ECO:0000313" key="2">
    <source>
        <dbReference type="EMBL" id="RTJ78011.1"/>
    </source>
</evidence>
<dbReference type="Proteomes" id="UP000287197">
    <property type="component" value="Unassembled WGS sequence"/>
</dbReference>
<comment type="caution">
    <text evidence="2">The sequence shown here is derived from an EMBL/GenBank/DDBJ whole genome shotgun (WGS) entry which is preliminary data.</text>
</comment>